<dbReference type="GO" id="GO:0004721">
    <property type="term" value="F:phosphoprotein phosphatase activity"/>
    <property type="evidence" value="ECO:0007669"/>
    <property type="project" value="InterPro"/>
</dbReference>
<organism evidence="1 2">
    <name type="scientific">Herbidospora galbida</name>
    <dbReference type="NCBI Taxonomy" id="2575442"/>
    <lineage>
        <taxon>Bacteria</taxon>
        <taxon>Bacillati</taxon>
        <taxon>Actinomycetota</taxon>
        <taxon>Actinomycetes</taxon>
        <taxon>Streptosporangiales</taxon>
        <taxon>Streptosporangiaceae</taxon>
        <taxon>Herbidospora</taxon>
    </lineage>
</organism>
<dbReference type="InterPro" id="IPR016130">
    <property type="entry name" value="Tyr_Pase_AS"/>
</dbReference>
<dbReference type="InterPro" id="IPR029021">
    <property type="entry name" value="Prot-tyrosine_phosphatase-like"/>
</dbReference>
<evidence type="ECO:0000313" key="1">
    <source>
        <dbReference type="EMBL" id="TKK87968.1"/>
    </source>
</evidence>
<dbReference type="PROSITE" id="PS00383">
    <property type="entry name" value="TYR_PHOSPHATASE_1"/>
    <property type="match status" value="1"/>
</dbReference>
<reference evidence="1 2" key="1">
    <citation type="submission" date="2019-04" db="EMBL/GenBank/DDBJ databases">
        <title>Herbidospora sp. NEAU-GS14.nov., a novel actinomycete isolated from soil.</title>
        <authorList>
            <person name="Han L."/>
        </authorList>
    </citation>
    <scope>NUCLEOTIDE SEQUENCE [LARGE SCALE GENOMIC DNA]</scope>
    <source>
        <strain evidence="1 2">NEAU-GS14</strain>
    </source>
</reference>
<dbReference type="Proteomes" id="UP000308705">
    <property type="component" value="Unassembled WGS sequence"/>
</dbReference>
<protein>
    <submittedName>
        <fullName evidence="1">Tyrosine-protein phosphatase</fullName>
    </submittedName>
</protein>
<keyword evidence="2" id="KW-1185">Reference proteome</keyword>
<name>A0A4U3MF00_9ACTN</name>
<comment type="caution">
    <text evidence="1">The sequence shown here is derived from an EMBL/GenBank/DDBJ whole genome shotgun (WGS) entry which is preliminary data.</text>
</comment>
<proteinExistence type="predicted"/>
<dbReference type="Gene3D" id="3.90.190.10">
    <property type="entry name" value="Protein tyrosine phosphatase superfamily"/>
    <property type="match status" value="1"/>
</dbReference>
<dbReference type="InterPro" id="IPR026893">
    <property type="entry name" value="Tyr/Ser_Pase_IphP-type"/>
</dbReference>
<dbReference type="OrthoDB" id="1188001at2"/>
<dbReference type="AlphaFoldDB" id="A0A4U3MF00"/>
<evidence type="ECO:0000313" key="2">
    <source>
        <dbReference type="Proteomes" id="UP000308705"/>
    </source>
</evidence>
<dbReference type="Pfam" id="PF13350">
    <property type="entry name" value="Y_phosphatase3"/>
    <property type="match status" value="1"/>
</dbReference>
<accession>A0A4U3MF00</accession>
<sequence length="242" mass="26092">MSLGLKGPFVPHLSWEGCHNTRDLGGLPLHDGGQTSFGALVRSDNPERLTAAGWAAATAHGVRTVVDLRESYSPDLRPPGLTTVRIDLDDMADERVWGHIRDHELDGSPLYYRYFLESKPAQCVAAATAVARAPEGGVLVHCGLGRDRTGLVVMLLLSLVGVTPEAIATDYEESTARLVPLYAELGIDDQTAEIEQILRTKGTTLRAAVYDALDGFDAEKYLLAAGMDPADVSALKTRLTRP</sequence>
<gene>
    <name evidence="1" type="ORF">FDA94_15525</name>
</gene>
<dbReference type="SUPFAM" id="SSF52799">
    <property type="entry name" value="(Phosphotyrosine protein) phosphatases II"/>
    <property type="match status" value="1"/>
</dbReference>
<dbReference type="EMBL" id="SZQA01000013">
    <property type="protein sequence ID" value="TKK87968.1"/>
    <property type="molecule type" value="Genomic_DNA"/>
</dbReference>